<proteinExistence type="inferred from homology"/>
<dbReference type="GO" id="GO:0005849">
    <property type="term" value="C:mRNA cleavage factor complex"/>
    <property type="evidence" value="ECO:0007669"/>
    <property type="project" value="InterPro"/>
</dbReference>
<evidence type="ECO:0000256" key="6">
    <source>
        <dbReference type="ARBA" id="ARBA00022840"/>
    </source>
</evidence>
<dbReference type="GO" id="GO:0006388">
    <property type="term" value="P:tRNA splicing, via endonucleolytic cleavage and ligation"/>
    <property type="evidence" value="ECO:0007669"/>
    <property type="project" value="TreeGrafter"/>
</dbReference>
<reference evidence="12" key="1">
    <citation type="journal article" date="2017" name="Genome Announc.">
        <title>Genome sequences of Cyberlindnera fabianii 65, Pichia kudriavzevii 129, and Saccharomyces cerevisiae 131 isolated from fermented masau fruits in Zimbabwe.</title>
        <authorList>
            <person name="van Rijswijck I.M.H."/>
            <person name="Derks M.F.L."/>
            <person name="Abee T."/>
            <person name="de Ridder D."/>
            <person name="Smid E.J."/>
        </authorList>
    </citation>
    <scope>NUCLEOTIDE SEQUENCE [LARGE SCALE GENOMIC DNA]</scope>
    <source>
        <strain evidence="12">65</strain>
    </source>
</reference>
<dbReference type="CDD" id="cd01983">
    <property type="entry name" value="SIMIBI"/>
    <property type="match status" value="1"/>
</dbReference>
<dbReference type="InterPro" id="IPR032319">
    <property type="entry name" value="CLP1_P"/>
</dbReference>
<dbReference type="InterPro" id="IPR027417">
    <property type="entry name" value="P-loop_NTPase"/>
</dbReference>
<dbReference type="STRING" id="36022.A0A1V2L9E5"/>
<dbReference type="Proteomes" id="UP000189513">
    <property type="component" value="Unassembled WGS sequence"/>
</dbReference>
<dbReference type="InterPro" id="IPR028606">
    <property type="entry name" value="Clp1"/>
</dbReference>
<dbReference type="GO" id="GO:0005524">
    <property type="term" value="F:ATP binding"/>
    <property type="evidence" value="ECO:0007669"/>
    <property type="project" value="UniProtKB-KW"/>
</dbReference>
<protein>
    <recommendedName>
        <fullName evidence="3">Polynucleotide 5'-hydroxyl-kinase GRC3</fullName>
    </recommendedName>
    <alternativeName>
        <fullName evidence="2">Polynucleotide 5'-hydroxyl-kinase grc3</fullName>
    </alternativeName>
</protein>
<name>A0A1V2L9E5_CYBFA</name>
<keyword evidence="5" id="KW-0547">Nucleotide-binding</keyword>
<keyword evidence="7" id="KW-0539">Nucleus</keyword>
<keyword evidence="4" id="KW-0507">mRNA processing</keyword>
<dbReference type="EMBL" id="MPUK01000002">
    <property type="protein sequence ID" value="ONH68473.1"/>
    <property type="molecule type" value="Genomic_DNA"/>
</dbReference>
<evidence type="ECO:0000259" key="9">
    <source>
        <dbReference type="Pfam" id="PF16573"/>
    </source>
</evidence>
<dbReference type="Pfam" id="PF16573">
    <property type="entry name" value="CLP1_N"/>
    <property type="match status" value="1"/>
</dbReference>
<dbReference type="Pfam" id="PF16575">
    <property type="entry name" value="CLP1_P"/>
    <property type="match status" value="1"/>
</dbReference>
<evidence type="ECO:0000259" key="10">
    <source>
        <dbReference type="Pfam" id="PF16575"/>
    </source>
</evidence>
<dbReference type="GO" id="GO:0051731">
    <property type="term" value="F:polynucleotide 5'-hydroxyl-kinase activity"/>
    <property type="evidence" value="ECO:0007669"/>
    <property type="project" value="InterPro"/>
</dbReference>
<dbReference type="InterPro" id="IPR010655">
    <property type="entry name" value="Clp1_C"/>
</dbReference>
<evidence type="ECO:0000256" key="1">
    <source>
        <dbReference type="ARBA" id="ARBA00004123"/>
    </source>
</evidence>
<feature type="domain" description="Clp1 P-loop" evidence="10">
    <location>
        <begin position="129"/>
        <end position="325"/>
    </location>
</feature>
<dbReference type="InterPro" id="IPR045116">
    <property type="entry name" value="Clp1/Grc3"/>
</dbReference>
<evidence type="ECO:0000256" key="5">
    <source>
        <dbReference type="ARBA" id="ARBA00022741"/>
    </source>
</evidence>
<evidence type="ECO:0000256" key="3">
    <source>
        <dbReference type="ARBA" id="ARBA00019824"/>
    </source>
</evidence>
<keyword evidence="6" id="KW-0067">ATP-binding</keyword>
<dbReference type="InterPro" id="IPR038239">
    <property type="entry name" value="Clp1_N_sf"/>
</dbReference>
<dbReference type="GO" id="GO:0031124">
    <property type="term" value="P:mRNA 3'-end processing"/>
    <property type="evidence" value="ECO:0007669"/>
    <property type="project" value="InterPro"/>
</dbReference>
<organism evidence="11 12">
    <name type="scientific">Cyberlindnera fabianii</name>
    <name type="common">Yeast</name>
    <name type="synonym">Hansenula fabianii</name>
    <dbReference type="NCBI Taxonomy" id="36022"/>
    <lineage>
        <taxon>Eukaryota</taxon>
        <taxon>Fungi</taxon>
        <taxon>Dikarya</taxon>
        <taxon>Ascomycota</taxon>
        <taxon>Saccharomycotina</taxon>
        <taxon>Saccharomycetes</taxon>
        <taxon>Phaffomycetales</taxon>
        <taxon>Phaffomycetaceae</taxon>
        <taxon>Cyberlindnera</taxon>
    </lineage>
</organism>
<dbReference type="InterPro" id="IPR032324">
    <property type="entry name" value="Clp1_N"/>
</dbReference>
<gene>
    <name evidence="11" type="ORF">BON22_1204</name>
</gene>
<evidence type="ECO:0000256" key="2">
    <source>
        <dbReference type="ARBA" id="ARBA00018706"/>
    </source>
</evidence>
<evidence type="ECO:0000313" key="11">
    <source>
        <dbReference type="EMBL" id="ONH68473.1"/>
    </source>
</evidence>
<dbReference type="PANTHER" id="PTHR12755:SF6">
    <property type="entry name" value="POLYRIBONUCLEOTIDE 5'-HYDROXYL-KINASE CLP1"/>
    <property type="match status" value="1"/>
</dbReference>
<sequence length="453" mass="49837">VPQQAPASSGEVVEIGANSEWRVEVGFDETLTVKASIHSYMQHTNLYFQVTEGTAEIFGTELPNDTPYKFSGQKFAIYSHEGAKVEYTGQLASEYTSEETQMTAYMNLHFALCKIREEQERGPRVLILGAKDTGKSTLSKILAAYANRMDYEPMVVNLNPADGVFSLPGSISAAPISDILDVEDGWGHSYTTGVTPLHPKQPNVRYYGFTDIRENLKFYKHCVSKLGVSAGSRASEDPIVRKSGLIIDTPPLTIKDAGVIEDIISDFEVDIVITLGNERLFVDMKKRFGSKLTVAKVPKSDGCVDRDETFMRQTQQRAIKEYFYGTPKTPLNPYTAHVDFSVVKVFKPAAETSSSIVSSVLPIGEFGEAEEEEVKPTILEPVENSAAMLQHCVVALLQADKNDDPEVIARSGVLGYAVITGVDDEKKNMGLLIPVPGRLPDKAMVLGSFRYVE</sequence>
<evidence type="ECO:0000256" key="4">
    <source>
        <dbReference type="ARBA" id="ARBA00022664"/>
    </source>
</evidence>
<accession>A0A1V2L9E5</accession>
<comment type="caution">
    <text evidence="11">The sequence shown here is derived from an EMBL/GenBank/DDBJ whole genome shotgun (WGS) entry which is preliminary data.</text>
</comment>
<dbReference type="Gene3D" id="3.40.50.300">
    <property type="entry name" value="P-loop containing nucleotide triphosphate hydrolases"/>
    <property type="match status" value="1"/>
</dbReference>
<feature type="domain" description="Clp1 N-terminal" evidence="9">
    <location>
        <begin position="15"/>
        <end position="118"/>
    </location>
</feature>
<keyword evidence="12" id="KW-1185">Reference proteome</keyword>
<comment type="subcellular location">
    <subcellularLocation>
        <location evidence="1">Nucleus</location>
    </subcellularLocation>
</comment>
<evidence type="ECO:0000259" key="8">
    <source>
        <dbReference type="Pfam" id="PF06807"/>
    </source>
</evidence>
<dbReference type="OMA" id="VQYVNCH"/>
<dbReference type="Gene3D" id="2.40.30.330">
    <property type="entry name" value="Pre-mRNA cleavage complex subunit Clp1, C-terminal domain"/>
    <property type="match status" value="1"/>
</dbReference>
<dbReference type="PANTHER" id="PTHR12755">
    <property type="entry name" value="CLEAVAGE/POLYADENYLATION FACTOR IA SUBUNIT CLP1P"/>
    <property type="match status" value="1"/>
</dbReference>
<evidence type="ECO:0000313" key="12">
    <source>
        <dbReference type="Proteomes" id="UP000189513"/>
    </source>
</evidence>
<dbReference type="VEuPathDB" id="FungiDB:BON22_1204"/>
<dbReference type="Pfam" id="PF06807">
    <property type="entry name" value="Clp1"/>
    <property type="match status" value="1"/>
</dbReference>
<dbReference type="AlphaFoldDB" id="A0A1V2L9E5"/>
<dbReference type="Gene3D" id="2.60.120.1030">
    <property type="entry name" value="Clp1, DNA binding domain"/>
    <property type="match status" value="1"/>
</dbReference>
<dbReference type="HAMAP" id="MF_03035">
    <property type="entry name" value="Clp1"/>
    <property type="match status" value="1"/>
</dbReference>
<feature type="non-terminal residue" evidence="11">
    <location>
        <position position="1"/>
    </location>
</feature>
<feature type="domain" description="Clp1 C-terminal" evidence="8">
    <location>
        <begin position="331"/>
        <end position="453"/>
    </location>
</feature>
<evidence type="ECO:0000256" key="7">
    <source>
        <dbReference type="ARBA" id="ARBA00023242"/>
    </source>
</evidence>
<dbReference type="InterPro" id="IPR038238">
    <property type="entry name" value="Clp1_C_sf"/>
</dbReference>
<dbReference type="SUPFAM" id="SSF52540">
    <property type="entry name" value="P-loop containing nucleoside triphosphate hydrolases"/>
    <property type="match status" value="1"/>
</dbReference>